<keyword evidence="4" id="KW-1185">Reference proteome</keyword>
<gene>
    <name evidence="3" type="ORF">GCM10010430_09750</name>
</gene>
<dbReference type="Proteomes" id="UP001500305">
    <property type="component" value="Unassembled WGS sequence"/>
</dbReference>
<dbReference type="EMBL" id="BAAATR010000003">
    <property type="protein sequence ID" value="GAA2231502.1"/>
    <property type="molecule type" value="Genomic_DNA"/>
</dbReference>
<feature type="compositionally biased region" description="Polar residues" evidence="1">
    <location>
        <begin position="1"/>
        <end position="14"/>
    </location>
</feature>
<accession>A0ABP5QC50</accession>
<feature type="transmembrane region" description="Helical" evidence="2">
    <location>
        <begin position="114"/>
        <end position="135"/>
    </location>
</feature>
<evidence type="ECO:0000313" key="4">
    <source>
        <dbReference type="Proteomes" id="UP001500305"/>
    </source>
</evidence>
<evidence type="ECO:0000256" key="2">
    <source>
        <dbReference type="SAM" id="Phobius"/>
    </source>
</evidence>
<feature type="region of interest" description="Disordered" evidence="1">
    <location>
        <begin position="1"/>
        <end position="20"/>
    </location>
</feature>
<sequence length="181" mass="19428">MTKQQRTSPSTPQSRAPEPEPIRFFGTSWVDRGTGYWARRVVVPIGALLCAAAGALVLRFAVGGVRLSDSGGFVNGLLIAAIAVCSCLAAVRNWKLLTEGRESLAGWMAEDRSLGAVWLIGAVGALVAYFVRSLVEAPGEGVKRAGYDQARMHYERRGAVKRKRENTKGAGRPSRSPRSAS</sequence>
<comment type="caution">
    <text evidence="3">The sequence shown here is derived from an EMBL/GenBank/DDBJ whole genome shotgun (WGS) entry which is preliminary data.</text>
</comment>
<name>A0ABP5QC50_9ACTN</name>
<dbReference type="RefSeq" id="WP_344634935.1">
    <property type="nucleotide sequence ID" value="NZ_BAAATR010000003.1"/>
</dbReference>
<evidence type="ECO:0000256" key="1">
    <source>
        <dbReference type="SAM" id="MobiDB-lite"/>
    </source>
</evidence>
<keyword evidence="2" id="KW-0472">Membrane</keyword>
<protein>
    <submittedName>
        <fullName evidence="3">Membrane protein</fullName>
    </submittedName>
</protein>
<keyword evidence="2" id="KW-0812">Transmembrane</keyword>
<evidence type="ECO:0000313" key="3">
    <source>
        <dbReference type="EMBL" id="GAA2231502.1"/>
    </source>
</evidence>
<feature type="compositionally biased region" description="Low complexity" evidence="1">
    <location>
        <begin position="169"/>
        <end position="181"/>
    </location>
</feature>
<feature type="transmembrane region" description="Helical" evidence="2">
    <location>
        <begin position="41"/>
        <end position="61"/>
    </location>
</feature>
<proteinExistence type="predicted"/>
<reference evidence="4" key="1">
    <citation type="journal article" date="2019" name="Int. J. Syst. Evol. Microbiol.">
        <title>The Global Catalogue of Microorganisms (GCM) 10K type strain sequencing project: providing services to taxonomists for standard genome sequencing and annotation.</title>
        <authorList>
            <consortium name="The Broad Institute Genomics Platform"/>
            <consortium name="The Broad Institute Genome Sequencing Center for Infectious Disease"/>
            <person name="Wu L."/>
            <person name="Ma J."/>
        </authorList>
    </citation>
    <scope>NUCLEOTIDE SEQUENCE [LARGE SCALE GENOMIC DNA]</scope>
    <source>
        <strain evidence="4">JCM 7356</strain>
    </source>
</reference>
<organism evidence="3 4">
    <name type="scientific">Kitasatospora cystarginea</name>
    <dbReference type="NCBI Taxonomy" id="58350"/>
    <lineage>
        <taxon>Bacteria</taxon>
        <taxon>Bacillati</taxon>
        <taxon>Actinomycetota</taxon>
        <taxon>Actinomycetes</taxon>
        <taxon>Kitasatosporales</taxon>
        <taxon>Streptomycetaceae</taxon>
        <taxon>Kitasatospora</taxon>
    </lineage>
</organism>
<feature type="region of interest" description="Disordered" evidence="1">
    <location>
        <begin position="155"/>
        <end position="181"/>
    </location>
</feature>
<keyword evidence="2" id="KW-1133">Transmembrane helix</keyword>
<feature type="transmembrane region" description="Helical" evidence="2">
    <location>
        <begin position="73"/>
        <end position="94"/>
    </location>
</feature>